<dbReference type="InterPro" id="IPR025164">
    <property type="entry name" value="Toastrack_DUF4097"/>
</dbReference>
<reference evidence="2 3" key="1">
    <citation type="submission" date="2017-12" db="EMBL/GenBank/DDBJ databases">
        <title>Kangiella profundi FT102 completed genome.</title>
        <authorList>
            <person name="Xu J."/>
            <person name="Wang J."/>
            <person name="Lu Y."/>
        </authorList>
    </citation>
    <scope>NUCLEOTIDE SEQUENCE [LARGE SCALE GENOMIC DNA]</scope>
    <source>
        <strain evidence="2 3">FT102</strain>
    </source>
</reference>
<organism evidence="2 3">
    <name type="scientific">Kangiella profundi</name>
    <dbReference type="NCBI Taxonomy" id="1561924"/>
    <lineage>
        <taxon>Bacteria</taxon>
        <taxon>Pseudomonadati</taxon>
        <taxon>Pseudomonadota</taxon>
        <taxon>Gammaproteobacteria</taxon>
        <taxon>Kangiellales</taxon>
        <taxon>Kangiellaceae</taxon>
        <taxon>Kangiella</taxon>
    </lineage>
</organism>
<gene>
    <name evidence="2" type="ORF">CW740_02195</name>
</gene>
<dbReference type="AlphaFoldDB" id="A0A2K9AW42"/>
<keyword evidence="3" id="KW-1185">Reference proteome</keyword>
<dbReference type="Proteomes" id="UP000232693">
    <property type="component" value="Chromosome"/>
</dbReference>
<protein>
    <recommendedName>
        <fullName evidence="1">DUF4097 domain-containing protein</fullName>
    </recommendedName>
</protein>
<dbReference type="RefSeq" id="WP_106645990.1">
    <property type="nucleotide sequence ID" value="NZ_BMGO01000002.1"/>
</dbReference>
<accession>A0A2K9AW42</accession>
<feature type="domain" description="DUF4097" evidence="1">
    <location>
        <begin position="39"/>
        <end position="249"/>
    </location>
</feature>
<dbReference type="Pfam" id="PF13349">
    <property type="entry name" value="DUF4097"/>
    <property type="match status" value="1"/>
</dbReference>
<evidence type="ECO:0000313" key="2">
    <source>
        <dbReference type="EMBL" id="AUD78109.1"/>
    </source>
</evidence>
<dbReference type="EMBL" id="CP025120">
    <property type="protein sequence ID" value="AUD78109.1"/>
    <property type="molecule type" value="Genomic_DNA"/>
</dbReference>
<proteinExistence type="predicted"/>
<dbReference type="OrthoDB" id="2240743at2"/>
<sequence>MKTLIYTSALVAFSVMGTVSHAEETKSFSQIYDFSATGSVSVENINGSIDVSGWDKDEIALEYVITADNEKDLERIEVVIDHSDKDFDVEVDFKSRGMFSWGSGSGEVDFVLRVPNKAKLNSIDSVNGAITIKNMRSDVQADAVNGQITIEGSSGDVSADTVNGQIVIKMDRLGSSQRVKADSVNGDITLYAPADSSFKLSSETLNGDLSNEFGIEVDEGEYVGADMNGTYNGGGANLSFDTVNGDIELRKN</sequence>
<name>A0A2K9AW42_9GAMM</name>
<evidence type="ECO:0000259" key="1">
    <source>
        <dbReference type="Pfam" id="PF13349"/>
    </source>
</evidence>
<evidence type="ECO:0000313" key="3">
    <source>
        <dbReference type="Proteomes" id="UP000232693"/>
    </source>
</evidence>
<dbReference type="KEGG" id="kpd:CW740_02195"/>